<feature type="transmembrane region" description="Helical" evidence="2">
    <location>
        <begin position="28"/>
        <end position="45"/>
    </location>
</feature>
<feature type="compositionally biased region" description="Polar residues" evidence="1">
    <location>
        <begin position="346"/>
        <end position="356"/>
    </location>
</feature>
<feature type="compositionally biased region" description="Basic and acidic residues" evidence="1">
    <location>
        <begin position="516"/>
        <end position="542"/>
    </location>
</feature>
<evidence type="ECO:0000256" key="2">
    <source>
        <dbReference type="SAM" id="Phobius"/>
    </source>
</evidence>
<feature type="region of interest" description="Disordered" evidence="1">
    <location>
        <begin position="898"/>
        <end position="942"/>
    </location>
</feature>
<feature type="compositionally biased region" description="Basic and acidic residues" evidence="1">
    <location>
        <begin position="898"/>
        <end position="907"/>
    </location>
</feature>
<keyword evidence="4" id="KW-1185">Reference proteome</keyword>
<reference evidence="3" key="1">
    <citation type="journal article" date="2020" name="bioRxiv">
        <title>Hybrid origin of Populus tomentosa Carr. identified through genome sequencing and phylogenomic analysis.</title>
        <authorList>
            <person name="An X."/>
            <person name="Gao K."/>
            <person name="Chen Z."/>
            <person name="Li J."/>
            <person name="Yang X."/>
            <person name="Yang X."/>
            <person name="Zhou J."/>
            <person name="Guo T."/>
            <person name="Zhao T."/>
            <person name="Huang S."/>
            <person name="Miao D."/>
            <person name="Khan W.U."/>
            <person name="Rao P."/>
            <person name="Ye M."/>
            <person name="Lei B."/>
            <person name="Liao W."/>
            <person name="Wang J."/>
            <person name="Ji L."/>
            <person name="Li Y."/>
            <person name="Guo B."/>
            <person name="Mustafa N.S."/>
            <person name="Li S."/>
            <person name="Yun Q."/>
            <person name="Keller S.R."/>
            <person name="Mao J."/>
            <person name="Zhang R."/>
            <person name="Strauss S.H."/>
        </authorList>
    </citation>
    <scope>NUCLEOTIDE SEQUENCE</scope>
    <source>
        <strain evidence="3">GM15</strain>
        <tissue evidence="3">Leaf</tissue>
    </source>
</reference>
<feature type="region of interest" description="Disordered" evidence="1">
    <location>
        <begin position="583"/>
        <end position="623"/>
    </location>
</feature>
<feature type="region of interest" description="Disordered" evidence="1">
    <location>
        <begin position="1192"/>
        <end position="1217"/>
    </location>
</feature>
<evidence type="ECO:0000313" key="4">
    <source>
        <dbReference type="Proteomes" id="UP000886885"/>
    </source>
</evidence>
<feature type="compositionally biased region" description="Basic and acidic residues" evidence="1">
    <location>
        <begin position="915"/>
        <end position="942"/>
    </location>
</feature>
<feature type="compositionally biased region" description="Polar residues" evidence="1">
    <location>
        <begin position="401"/>
        <end position="414"/>
    </location>
</feature>
<keyword evidence="2" id="KW-1133">Transmembrane helix</keyword>
<feature type="compositionally biased region" description="Low complexity" evidence="1">
    <location>
        <begin position="499"/>
        <end position="508"/>
    </location>
</feature>
<feature type="compositionally biased region" description="Acidic residues" evidence="1">
    <location>
        <begin position="206"/>
        <end position="216"/>
    </location>
</feature>
<feature type="region of interest" description="Disordered" evidence="1">
    <location>
        <begin position="1234"/>
        <end position="1255"/>
    </location>
</feature>
<feature type="region of interest" description="Disordered" evidence="1">
    <location>
        <begin position="401"/>
        <end position="423"/>
    </location>
</feature>
<evidence type="ECO:0000256" key="1">
    <source>
        <dbReference type="SAM" id="MobiDB-lite"/>
    </source>
</evidence>
<dbReference type="Proteomes" id="UP000886885">
    <property type="component" value="Chromosome 1D"/>
</dbReference>
<dbReference type="EMBL" id="JAAWWB010000002">
    <property type="protein sequence ID" value="KAG6789383.1"/>
    <property type="molecule type" value="Genomic_DNA"/>
</dbReference>
<feature type="region of interest" description="Disordered" evidence="1">
    <location>
        <begin position="168"/>
        <end position="225"/>
    </location>
</feature>
<evidence type="ECO:0000313" key="3">
    <source>
        <dbReference type="EMBL" id="KAG6789383.1"/>
    </source>
</evidence>
<dbReference type="PANTHER" id="PTHR33870">
    <property type="entry name" value="CARDIOMYOPATHY-ASSOCIATED PROTEIN"/>
    <property type="match status" value="1"/>
</dbReference>
<feature type="region of interest" description="Disordered" evidence="1">
    <location>
        <begin position="955"/>
        <end position="1058"/>
    </location>
</feature>
<feature type="compositionally biased region" description="Basic and acidic residues" evidence="1">
    <location>
        <begin position="1193"/>
        <end position="1215"/>
    </location>
</feature>
<protein>
    <submittedName>
        <fullName evidence="3">Uncharacterized protein</fullName>
    </submittedName>
</protein>
<feature type="compositionally biased region" description="Basic and acidic residues" evidence="1">
    <location>
        <begin position="963"/>
        <end position="975"/>
    </location>
</feature>
<keyword evidence="2" id="KW-0472">Membrane</keyword>
<proteinExistence type="predicted"/>
<name>A0A8X8AHC7_POPTO</name>
<feature type="region of interest" description="Disordered" evidence="1">
    <location>
        <begin position="343"/>
        <end position="378"/>
    </location>
</feature>
<feature type="region of interest" description="Disordered" evidence="1">
    <location>
        <begin position="722"/>
        <end position="746"/>
    </location>
</feature>
<comment type="caution">
    <text evidence="3">The sequence shown here is derived from an EMBL/GenBank/DDBJ whole genome shotgun (WGS) entry which is preliminary data.</text>
</comment>
<feature type="region of interest" description="Disordered" evidence="1">
    <location>
        <begin position="499"/>
        <end position="571"/>
    </location>
</feature>
<organism evidence="3 4">
    <name type="scientific">Populus tomentosa</name>
    <name type="common">Chinese white poplar</name>
    <dbReference type="NCBI Taxonomy" id="118781"/>
    <lineage>
        <taxon>Eukaryota</taxon>
        <taxon>Viridiplantae</taxon>
        <taxon>Streptophyta</taxon>
        <taxon>Embryophyta</taxon>
        <taxon>Tracheophyta</taxon>
        <taxon>Spermatophyta</taxon>
        <taxon>Magnoliopsida</taxon>
        <taxon>eudicotyledons</taxon>
        <taxon>Gunneridae</taxon>
        <taxon>Pentapetalae</taxon>
        <taxon>rosids</taxon>
        <taxon>fabids</taxon>
        <taxon>Malpighiales</taxon>
        <taxon>Salicaceae</taxon>
        <taxon>Saliceae</taxon>
        <taxon>Populus</taxon>
    </lineage>
</organism>
<accession>A0A8X8AHC7</accession>
<sequence>MDAKEFQAFMWRVVKFSINTCTALAQKYPFASGVLLSLLILYLFLPSVFFFLIYSVPFLGCTAVFIHYYLNTQRPKIQHGDERKEHGISSIESRRLLQRNVNKNNDESDAHAVKEEKDMVSPMISNDELIGRTSLAEEKTKIIMEEKESRALNSGESSSHNVSIGENISELGQAPNPDAVSCDGFNEQPTKLQVGGEVELESSSSEADDDDEEEESEKGRENAVQWTEYDQKNVMDLGNSEMERNRRLEILIARRKARKSFKMNSIAGSGPRHPVMVARSNTFHVSKSSDDQIPGSAPSILLPTKNPFDLPYDPHEEKPNLMADSFHEEFMADHQKEFPFCRHESSSLGNSLQDNRQGQHEGRGYSRPKMQSGNKGNHDRLVDHLLFQGGETLRRNLSVTDLVTEEPQSSNEVANKQERDREVGTTRIKLIGEKMEQSHYKDPSLGNGSDIQMDKDVNAIKHEKILSNPSSSAEDILNAKTAENSESIQLTTFKLNPISSSMWPLSSSRAEISQEDQAHSMKIDPKLSNHVKDEVDEGREQRPSNASDVDEVEEEREERPSNSSDVVPPEHSLEGTRLMEGSMAHSPSEVYFPEPQESLSASGNSAEEKKTNCDANETVTYDDREYLKSNENRHVEAENSIMQEVLGNLSEPAEGNNSTSNSNIKIESLFNSEKYVEGIGDETYIVNDSTFLISDHLEDAKSNEERDSGAERVMQAVIGDLSQPAVESNSESSNHIESKSLNSPEKFREEANINNANDPPVQIKDRVEDFKDVDRDSERLTEDSDIQSILMPVEAEDNPTSTQGSKEDQSTIEVGVSVVNQPFIDPTTAATLPEFVVEQVSNNSSLSSSPKSVLAYRIPADIGSSSDFSQLVATDMEENLLMTATQDTSLVVDDSIDHPSIDRKSEEPYDTQGKCTEEAIDKEDMNGSVLDDEKTKENLKSRKNIEYESETLISNEASVELSKPLEEPQTADHLEGASAGLVDNEASINLSKPDEEHVSSKVPGVIVEKEESTNLPRDVAGEVNRISDVSDPSKNKNEYSEKLKSFEGSEGGPQFSTGHEIFVEPLKPANITSLEGHEYSPGVLTENETILATSQAIEEVDNSRTSKETDEFGTQIADQEIEDLLKPGEAVVSSETTKDVQGDPKDLIDQKAVLNPSTPAVDDDNILVTLEAKDSAADSIHNVNESEMSEFISNEKLKHVQDSEDESQRLDRQEDIMEPLKAVEVTNSESIRDIEVNVTIPSQPEGEINSSDDRE</sequence>
<gene>
    <name evidence="3" type="ORF">POTOM_005480</name>
</gene>
<dbReference type="AlphaFoldDB" id="A0A8X8AHC7"/>
<dbReference type="OrthoDB" id="1908091at2759"/>
<feature type="compositionally biased region" description="Basic and acidic residues" evidence="1">
    <location>
        <begin position="1031"/>
        <end position="1047"/>
    </location>
</feature>
<dbReference type="PANTHER" id="PTHR33870:SF16">
    <property type="entry name" value="PROTEIN, PUTATIVE-RELATED"/>
    <property type="match status" value="1"/>
</dbReference>
<keyword evidence="2" id="KW-0812">Transmembrane</keyword>